<dbReference type="EMBL" id="CASHSV030000513">
    <property type="protein sequence ID" value="CAJ2666698.1"/>
    <property type="molecule type" value="Genomic_DNA"/>
</dbReference>
<dbReference type="Proteomes" id="UP001177021">
    <property type="component" value="Unassembled WGS sequence"/>
</dbReference>
<sequence length="359" mass="41051">MGNTSKDADRGNVPPRLVHLPGRKRRLRILRRSGHGKLQLLLYDYGAPHIARCIYDNKDRDMITPVSNETKMNSIVYFVNDFKWVARNHGHHRNVWLKLTGYLFLDPALLSTFVERWHGETSSFHMPSREMTITLDDVCCLVHLPIKGRLLDHKGIPTKTEGVELMIKHMGSTREEAEHEVHTYAWGTAALAFLYRELTNATIPSCKYVAGYMTLLQAWIYDYFLDNGGSLDTQYEQQYHRDVCPFEDITLYSGCISCGPIKVSRATILSDTAPGYMSWYFRISHPYIVYIPMSLMQQPMPVESDAAMLGRLASIREILNGVMHIDEVPNNSRVYNELQSAYTLTFVLNQGEPSSSSQH</sequence>
<gene>
    <name evidence="1" type="ORF">MILVUS5_LOCUS31460</name>
</gene>
<evidence type="ECO:0000313" key="2">
    <source>
        <dbReference type="Proteomes" id="UP001177021"/>
    </source>
</evidence>
<keyword evidence="2" id="KW-1185">Reference proteome</keyword>
<protein>
    <submittedName>
        <fullName evidence="1">Uncharacterized protein</fullName>
    </submittedName>
</protein>
<proteinExistence type="predicted"/>
<organism evidence="1 2">
    <name type="scientific">Trifolium pratense</name>
    <name type="common">Red clover</name>
    <dbReference type="NCBI Taxonomy" id="57577"/>
    <lineage>
        <taxon>Eukaryota</taxon>
        <taxon>Viridiplantae</taxon>
        <taxon>Streptophyta</taxon>
        <taxon>Embryophyta</taxon>
        <taxon>Tracheophyta</taxon>
        <taxon>Spermatophyta</taxon>
        <taxon>Magnoliopsida</taxon>
        <taxon>eudicotyledons</taxon>
        <taxon>Gunneridae</taxon>
        <taxon>Pentapetalae</taxon>
        <taxon>rosids</taxon>
        <taxon>fabids</taxon>
        <taxon>Fabales</taxon>
        <taxon>Fabaceae</taxon>
        <taxon>Papilionoideae</taxon>
        <taxon>50 kb inversion clade</taxon>
        <taxon>NPAAA clade</taxon>
        <taxon>Hologalegina</taxon>
        <taxon>IRL clade</taxon>
        <taxon>Trifolieae</taxon>
        <taxon>Trifolium</taxon>
    </lineage>
</organism>
<reference evidence="1" key="1">
    <citation type="submission" date="2023-10" db="EMBL/GenBank/DDBJ databases">
        <authorList>
            <person name="Rodriguez Cubillos JULIANA M."/>
            <person name="De Vega J."/>
        </authorList>
    </citation>
    <scope>NUCLEOTIDE SEQUENCE</scope>
</reference>
<name>A0ACB0LDI0_TRIPR</name>
<evidence type="ECO:0000313" key="1">
    <source>
        <dbReference type="EMBL" id="CAJ2666698.1"/>
    </source>
</evidence>
<comment type="caution">
    <text evidence="1">The sequence shown here is derived from an EMBL/GenBank/DDBJ whole genome shotgun (WGS) entry which is preliminary data.</text>
</comment>
<accession>A0ACB0LDI0</accession>